<dbReference type="InterPro" id="IPR029058">
    <property type="entry name" value="AB_hydrolase_fold"/>
</dbReference>
<gene>
    <name evidence="5" type="ORF">NLI96_g8584</name>
</gene>
<dbReference type="SUPFAM" id="SSF53474">
    <property type="entry name" value="alpha/beta-Hydrolases"/>
    <property type="match status" value="1"/>
</dbReference>
<organism evidence="5 6">
    <name type="scientific">Meripilus lineatus</name>
    <dbReference type="NCBI Taxonomy" id="2056292"/>
    <lineage>
        <taxon>Eukaryota</taxon>
        <taxon>Fungi</taxon>
        <taxon>Dikarya</taxon>
        <taxon>Basidiomycota</taxon>
        <taxon>Agaricomycotina</taxon>
        <taxon>Agaricomycetes</taxon>
        <taxon>Polyporales</taxon>
        <taxon>Meripilaceae</taxon>
        <taxon>Meripilus</taxon>
    </lineage>
</organism>
<dbReference type="Proteomes" id="UP001212997">
    <property type="component" value="Unassembled WGS sequence"/>
</dbReference>
<dbReference type="Pfam" id="PF07859">
    <property type="entry name" value="Abhydrolase_3"/>
    <property type="match status" value="1"/>
</dbReference>
<reference evidence="5" key="1">
    <citation type="submission" date="2022-07" db="EMBL/GenBank/DDBJ databases">
        <title>Genome Sequence of Physisporinus lineatus.</title>
        <authorList>
            <person name="Buettner E."/>
        </authorList>
    </citation>
    <scope>NUCLEOTIDE SEQUENCE</scope>
    <source>
        <strain evidence="5">VT162</strain>
    </source>
</reference>
<dbReference type="PROSITE" id="PS01174">
    <property type="entry name" value="LIPASE_GDXG_SER"/>
    <property type="match status" value="1"/>
</dbReference>
<dbReference type="InterPro" id="IPR013094">
    <property type="entry name" value="AB_hydrolase_3"/>
</dbReference>
<dbReference type="AlphaFoldDB" id="A0AAD5YBV9"/>
<dbReference type="PANTHER" id="PTHR48081:SF26">
    <property type="entry name" value="ALPHA_BETA HYDROLASE FOLD-3 DOMAIN-CONTAINING PROTEIN"/>
    <property type="match status" value="1"/>
</dbReference>
<keyword evidence="6" id="KW-1185">Reference proteome</keyword>
<protein>
    <recommendedName>
        <fullName evidence="4">Alpha/beta hydrolase fold-3 domain-containing protein</fullName>
    </recommendedName>
</protein>
<sequence length="417" mass="45815">MVYEYRRQPLKVAYITYKLLSTILVRVPYWVIRYAVKSGRPRRSWSLLRCIQANVLRDALVFGDIGTRTGFLVTGAHPTHVDIPKNPKVKSVWVQPTPQFIAGDLKTFAESAKVEPIRIPGYWFDEEGSDISISAAPTPGEKVLYYIHGGGFIAYSAHPRDLLAYLPKALIKSYPNFKRAFAIEYRLTSSLPNDFTNPFPAALLDALAGYAYLVNDVGFSPKDIVVAGDSAGGNLAHALVRYLVEATTLPGGIPQPPGALLLISPWSDMGTSHTEPTASVKTCLKSDILTDLDEGLFVHARSNYCGVLGFPSAANSNRYLSPASNHEDMPSVSFKGFPHTFVVAGDAELFVDQIRDLVNRMKQDLGEKVVYHEEPDAVHDYIGLEAWGPEGAKTRQEFGAWLSKVFSDNSVATSSST</sequence>
<proteinExistence type="inferred from homology"/>
<evidence type="ECO:0000256" key="2">
    <source>
        <dbReference type="ARBA" id="ARBA00022801"/>
    </source>
</evidence>
<dbReference type="EMBL" id="JANAWD010000395">
    <property type="protein sequence ID" value="KAJ3480111.1"/>
    <property type="molecule type" value="Genomic_DNA"/>
</dbReference>
<dbReference type="InterPro" id="IPR050300">
    <property type="entry name" value="GDXG_lipolytic_enzyme"/>
</dbReference>
<keyword evidence="2" id="KW-0378">Hydrolase</keyword>
<dbReference type="PANTHER" id="PTHR48081">
    <property type="entry name" value="AB HYDROLASE SUPERFAMILY PROTEIN C4A8.06C"/>
    <property type="match status" value="1"/>
</dbReference>
<evidence type="ECO:0000256" key="3">
    <source>
        <dbReference type="PROSITE-ProRule" id="PRU10038"/>
    </source>
</evidence>
<name>A0AAD5YBV9_9APHY</name>
<feature type="domain" description="Alpha/beta hydrolase fold-3" evidence="4">
    <location>
        <begin position="145"/>
        <end position="382"/>
    </location>
</feature>
<evidence type="ECO:0000259" key="4">
    <source>
        <dbReference type="Pfam" id="PF07859"/>
    </source>
</evidence>
<evidence type="ECO:0000313" key="6">
    <source>
        <dbReference type="Proteomes" id="UP001212997"/>
    </source>
</evidence>
<accession>A0AAD5YBV9</accession>
<evidence type="ECO:0000256" key="1">
    <source>
        <dbReference type="ARBA" id="ARBA00010515"/>
    </source>
</evidence>
<evidence type="ECO:0000313" key="5">
    <source>
        <dbReference type="EMBL" id="KAJ3480111.1"/>
    </source>
</evidence>
<dbReference type="InterPro" id="IPR033140">
    <property type="entry name" value="Lipase_GDXG_put_SER_AS"/>
</dbReference>
<comment type="caution">
    <text evidence="5">The sequence shown here is derived from an EMBL/GenBank/DDBJ whole genome shotgun (WGS) entry which is preliminary data.</text>
</comment>
<dbReference type="Gene3D" id="3.40.50.1820">
    <property type="entry name" value="alpha/beta hydrolase"/>
    <property type="match status" value="1"/>
</dbReference>
<feature type="active site" evidence="3">
    <location>
        <position position="230"/>
    </location>
</feature>
<dbReference type="GO" id="GO:0016787">
    <property type="term" value="F:hydrolase activity"/>
    <property type="evidence" value="ECO:0007669"/>
    <property type="project" value="UniProtKB-KW"/>
</dbReference>
<comment type="similarity">
    <text evidence="1">Belongs to the 'GDXG' lipolytic enzyme family.</text>
</comment>